<protein>
    <submittedName>
        <fullName evidence="1">Uncharacterized protein</fullName>
    </submittedName>
</protein>
<reference evidence="1" key="1">
    <citation type="journal article" date="2015" name="Nature">
        <title>Complex archaea that bridge the gap between prokaryotes and eukaryotes.</title>
        <authorList>
            <person name="Spang A."/>
            <person name="Saw J.H."/>
            <person name="Jorgensen S.L."/>
            <person name="Zaremba-Niedzwiedzka K."/>
            <person name="Martijn J."/>
            <person name="Lind A.E."/>
            <person name="van Eijk R."/>
            <person name="Schleper C."/>
            <person name="Guy L."/>
            <person name="Ettema T.J."/>
        </authorList>
    </citation>
    <scope>NUCLEOTIDE SEQUENCE</scope>
</reference>
<accession>A0A0F9M1R0</accession>
<dbReference type="EMBL" id="LAZR01005474">
    <property type="protein sequence ID" value="KKM99638.1"/>
    <property type="molecule type" value="Genomic_DNA"/>
</dbReference>
<name>A0A0F9M1R0_9ZZZZ</name>
<comment type="caution">
    <text evidence="1">The sequence shown here is derived from an EMBL/GenBank/DDBJ whole genome shotgun (WGS) entry which is preliminary data.</text>
</comment>
<organism evidence="1">
    <name type="scientific">marine sediment metagenome</name>
    <dbReference type="NCBI Taxonomy" id="412755"/>
    <lineage>
        <taxon>unclassified sequences</taxon>
        <taxon>metagenomes</taxon>
        <taxon>ecological metagenomes</taxon>
    </lineage>
</organism>
<gene>
    <name evidence="1" type="ORF">LCGC14_1145870</name>
</gene>
<proteinExistence type="predicted"/>
<sequence length="54" mass="6866">MKQGIEIVSYDKVQPYRVWWNHHIFWFARTQGEAEYKLQEEKDKRDKFKNRRNH</sequence>
<dbReference type="AlphaFoldDB" id="A0A0F9M1R0"/>
<evidence type="ECO:0000313" key="1">
    <source>
        <dbReference type="EMBL" id="KKM99638.1"/>
    </source>
</evidence>